<dbReference type="PANTHER" id="PTHR34374">
    <property type="entry name" value="LARGE RIBOSOMAL RNA SUBUNIT ACCUMULATION PROTEIN YCED HOMOLOG 1, CHLOROPLASTIC"/>
    <property type="match status" value="1"/>
</dbReference>
<gene>
    <name evidence="1" type="ORF">SAMN02745133_02316</name>
</gene>
<accession>A0A1M5ALE6</accession>
<keyword evidence="2" id="KW-1185">Reference proteome</keyword>
<dbReference type="EMBL" id="FQUY01000018">
    <property type="protein sequence ID" value="SHF31069.1"/>
    <property type="molecule type" value="Genomic_DNA"/>
</dbReference>
<proteinExistence type="predicted"/>
<evidence type="ECO:0000313" key="1">
    <source>
        <dbReference type="EMBL" id="SHF31069.1"/>
    </source>
</evidence>
<dbReference type="Proteomes" id="UP000184148">
    <property type="component" value="Unassembled WGS sequence"/>
</dbReference>
<organism evidence="1 2">
    <name type="scientific">Desulforamulus putei DSM 12395</name>
    <dbReference type="NCBI Taxonomy" id="1121429"/>
    <lineage>
        <taxon>Bacteria</taxon>
        <taxon>Bacillati</taxon>
        <taxon>Bacillota</taxon>
        <taxon>Clostridia</taxon>
        <taxon>Eubacteriales</taxon>
        <taxon>Peptococcaceae</taxon>
        <taxon>Desulforamulus</taxon>
    </lineage>
</organism>
<dbReference type="PANTHER" id="PTHR34374:SF1">
    <property type="entry name" value="LARGE RIBOSOMAL RNA SUBUNIT ACCUMULATION PROTEIN YCED HOMOLOG 1, CHLOROPLASTIC"/>
    <property type="match status" value="1"/>
</dbReference>
<sequence length="171" mass="19037">MKINILNMKNAPGDKLSFSFSKELEALEVGGQIFTFVTPVEAAGEVVNRNQLFHVKGVTRATVSTNCANCLEPFELNLRGSLEEVYTRMDDDFTNDPDSEMIGFNGDVIDVEPEVIKSLLLEIPMRLVCSPDCRGLCQQCGSNLNVQPCNCQVEDIDPRLAVLKNYNNNKF</sequence>
<evidence type="ECO:0000313" key="2">
    <source>
        <dbReference type="Proteomes" id="UP000184148"/>
    </source>
</evidence>
<protein>
    <recommendedName>
        <fullName evidence="3">DUF177 domain-containing protein</fullName>
    </recommendedName>
</protein>
<dbReference type="STRING" id="1121429.SAMN02745133_02316"/>
<dbReference type="InterPro" id="IPR003772">
    <property type="entry name" value="YceD"/>
</dbReference>
<dbReference type="RefSeq" id="WP_073239548.1">
    <property type="nucleotide sequence ID" value="NZ_FQUY01000018.1"/>
</dbReference>
<reference evidence="2" key="1">
    <citation type="submission" date="2016-11" db="EMBL/GenBank/DDBJ databases">
        <authorList>
            <person name="Varghese N."/>
            <person name="Submissions S."/>
        </authorList>
    </citation>
    <scope>NUCLEOTIDE SEQUENCE [LARGE SCALE GENOMIC DNA]</scope>
    <source>
        <strain evidence="2">DSM 12395</strain>
    </source>
</reference>
<dbReference type="AlphaFoldDB" id="A0A1M5ALE6"/>
<name>A0A1M5ALE6_9FIRM</name>
<dbReference type="OrthoDB" id="9790372at2"/>
<evidence type="ECO:0008006" key="3">
    <source>
        <dbReference type="Google" id="ProtNLM"/>
    </source>
</evidence>
<dbReference type="Pfam" id="PF02620">
    <property type="entry name" value="YceD"/>
    <property type="match status" value="1"/>
</dbReference>